<sequence length="96" mass="11080">MGGTNRPLPDDTTDWDYFRPINAQNRLVIKKREKKRENLDIRHYSPDPDPSLAGFSMLRRENLRRSRGEGMTSGLLAEALQGDLFSLLEEKKHLPT</sequence>
<comment type="caution">
    <text evidence="1">The sequence shown here is derived from an EMBL/GenBank/DDBJ whole genome shotgun (WGS) entry which is preliminary data.</text>
</comment>
<dbReference type="Proteomes" id="UP000287651">
    <property type="component" value="Unassembled WGS sequence"/>
</dbReference>
<gene>
    <name evidence="1" type="ORF">B296_00014788</name>
</gene>
<organism evidence="1 2">
    <name type="scientific">Ensete ventricosum</name>
    <name type="common">Abyssinian banana</name>
    <name type="synonym">Musa ensete</name>
    <dbReference type="NCBI Taxonomy" id="4639"/>
    <lineage>
        <taxon>Eukaryota</taxon>
        <taxon>Viridiplantae</taxon>
        <taxon>Streptophyta</taxon>
        <taxon>Embryophyta</taxon>
        <taxon>Tracheophyta</taxon>
        <taxon>Spermatophyta</taxon>
        <taxon>Magnoliopsida</taxon>
        <taxon>Liliopsida</taxon>
        <taxon>Zingiberales</taxon>
        <taxon>Musaceae</taxon>
        <taxon>Ensete</taxon>
    </lineage>
</organism>
<name>A0A426Z5N7_ENSVE</name>
<accession>A0A426Z5N7</accession>
<evidence type="ECO:0000313" key="2">
    <source>
        <dbReference type="Proteomes" id="UP000287651"/>
    </source>
</evidence>
<protein>
    <submittedName>
        <fullName evidence="1">Uncharacterized protein</fullName>
    </submittedName>
</protein>
<evidence type="ECO:0000313" key="1">
    <source>
        <dbReference type="EMBL" id="RRT59282.1"/>
    </source>
</evidence>
<dbReference type="EMBL" id="AMZH03008284">
    <property type="protein sequence ID" value="RRT59282.1"/>
    <property type="molecule type" value="Genomic_DNA"/>
</dbReference>
<proteinExistence type="predicted"/>
<reference evidence="1 2" key="1">
    <citation type="journal article" date="2014" name="Agronomy (Basel)">
        <title>A Draft Genome Sequence for Ensete ventricosum, the Drought-Tolerant Tree Against Hunger.</title>
        <authorList>
            <person name="Harrison J."/>
            <person name="Moore K.A."/>
            <person name="Paszkiewicz K."/>
            <person name="Jones T."/>
            <person name="Grant M."/>
            <person name="Ambacheew D."/>
            <person name="Muzemil S."/>
            <person name="Studholme D.J."/>
        </authorList>
    </citation>
    <scope>NUCLEOTIDE SEQUENCE [LARGE SCALE GENOMIC DNA]</scope>
</reference>
<dbReference type="AlphaFoldDB" id="A0A426Z5N7"/>